<keyword evidence="1" id="KW-0732">Signal</keyword>
<dbReference type="Proteomes" id="UP000267029">
    <property type="component" value="Unassembled WGS sequence"/>
</dbReference>
<reference evidence="2 3" key="2">
    <citation type="submission" date="2018-10" db="EMBL/GenBank/DDBJ databases">
        <authorList>
            <consortium name="Pathogen Informatics"/>
        </authorList>
    </citation>
    <scope>NUCLEOTIDE SEQUENCE [LARGE SCALE GENOMIC DNA]</scope>
</reference>
<dbReference type="WBParaSite" id="MCOS_0000826901-mRNA-1">
    <property type="protein sequence ID" value="MCOS_0000826901-mRNA-1"/>
    <property type="gene ID" value="MCOS_0000826901"/>
</dbReference>
<dbReference type="AlphaFoldDB" id="A0A0R3UKW1"/>
<dbReference type="OrthoDB" id="6301656at2759"/>
<evidence type="ECO:0000256" key="1">
    <source>
        <dbReference type="SAM" id="SignalP"/>
    </source>
</evidence>
<evidence type="ECO:0000313" key="3">
    <source>
        <dbReference type="Proteomes" id="UP000267029"/>
    </source>
</evidence>
<accession>A0A0R3UKW1</accession>
<feature type="chain" id="PRO_5043132279" evidence="1">
    <location>
        <begin position="23"/>
        <end position="207"/>
    </location>
</feature>
<organism evidence="4">
    <name type="scientific">Mesocestoides corti</name>
    <name type="common">Flatworm</name>
    <dbReference type="NCBI Taxonomy" id="53468"/>
    <lineage>
        <taxon>Eukaryota</taxon>
        <taxon>Metazoa</taxon>
        <taxon>Spiralia</taxon>
        <taxon>Lophotrochozoa</taxon>
        <taxon>Platyhelminthes</taxon>
        <taxon>Cestoda</taxon>
        <taxon>Eucestoda</taxon>
        <taxon>Cyclophyllidea</taxon>
        <taxon>Mesocestoididae</taxon>
        <taxon>Mesocestoides</taxon>
    </lineage>
</organism>
<reference evidence="4" key="1">
    <citation type="submission" date="2017-02" db="UniProtKB">
        <authorList>
            <consortium name="WormBaseParasite"/>
        </authorList>
    </citation>
    <scope>IDENTIFICATION</scope>
</reference>
<evidence type="ECO:0000313" key="4">
    <source>
        <dbReference type="WBParaSite" id="MCOS_0000826901-mRNA-1"/>
    </source>
</evidence>
<sequence length="207" mass="22922">MRPHYACAVFVVICLLPNFNQADSFTTDPYLDSDSTSQPNIITNITIPDVTGIGTVHVTSVRSANLSCPLTKYKSGPHGDVSLYVSTCVNLTNVDIDMPDMRLNATIGLAVFNVSVNMTESKKTSASVHLLLTDWNVSRINGPPLFVNISSKTLKNKHAMQVLLQTEVNSRLKKEANAEWLYKKLSELWPDETSTTFDFTSTTLDMF</sequence>
<feature type="signal peptide" evidence="1">
    <location>
        <begin position="1"/>
        <end position="22"/>
    </location>
</feature>
<keyword evidence="3" id="KW-1185">Reference proteome</keyword>
<proteinExistence type="predicted"/>
<gene>
    <name evidence="2" type="ORF">MCOS_LOCUS8270</name>
</gene>
<evidence type="ECO:0000313" key="2">
    <source>
        <dbReference type="EMBL" id="VDD82267.1"/>
    </source>
</evidence>
<dbReference type="EMBL" id="UXSR01005482">
    <property type="protein sequence ID" value="VDD82267.1"/>
    <property type="molecule type" value="Genomic_DNA"/>
</dbReference>
<protein>
    <submittedName>
        <fullName evidence="4">Secreted protein</fullName>
    </submittedName>
</protein>
<name>A0A0R3UKW1_MESCO</name>